<dbReference type="Proteomes" id="UP000636505">
    <property type="component" value="Unassembled WGS sequence"/>
</dbReference>
<sequence>MRGQVWYVALFIGLMCLVRFGLSAIGYADPVRLMEQMNMSIDSNIQMPYLVRVWAVRDIVIAVIVIFADRSTVKTLLFACVVIDATDILSAHLSGLAGLFNSSETWSLKLTAIAALIPEAIALALLGIQKTDNQDKKQVKSPETVS</sequence>
<protein>
    <recommendedName>
        <fullName evidence="4">DUF4267 domain-containing protein</fullName>
    </recommendedName>
</protein>
<dbReference type="RefSeq" id="WP_193904948.1">
    <property type="nucleotide sequence ID" value="NZ_JADEXG010000004.1"/>
</dbReference>
<dbReference type="AlphaFoldDB" id="A0A8J7ALC1"/>
<evidence type="ECO:0000313" key="2">
    <source>
        <dbReference type="EMBL" id="MBE9076291.1"/>
    </source>
</evidence>
<proteinExistence type="predicted"/>
<gene>
    <name evidence="2" type="ORF">IQ241_03095</name>
</gene>
<feature type="transmembrane region" description="Helical" evidence="1">
    <location>
        <begin position="49"/>
        <end position="68"/>
    </location>
</feature>
<feature type="transmembrane region" description="Helical" evidence="1">
    <location>
        <begin position="106"/>
        <end position="128"/>
    </location>
</feature>
<keyword evidence="3" id="KW-1185">Reference proteome</keyword>
<keyword evidence="1" id="KW-0472">Membrane</keyword>
<organism evidence="2 3">
    <name type="scientific">Vasconcelosia minhoensis LEGE 07310</name>
    <dbReference type="NCBI Taxonomy" id="915328"/>
    <lineage>
        <taxon>Bacteria</taxon>
        <taxon>Bacillati</taxon>
        <taxon>Cyanobacteriota</taxon>
        <taxon>Cyanophyceae</taxon>
        <taxon>Nodosilineales</taxon>
        <taxon>Cymatolegaceae</taxon>
        <taxon>Vasconcelosia</taxon>
        <taxon>Vasconcelosia minhoensis</taxon>
    </lineage>
</organism>
<feature type="transmembrane region" description="Helical" evidence="1">
    <location>
        <begin position="6"/>
        <end position="28"/>
    </location>
</feature>
<reference evidence="2" key="1">
    <citation type="submission" date="2020-10" db="EMBL/GenBank/DDBJ databases">
        <authorList>
            <person name="Castelo-Branco R."/>
            <person name="Eusebio N."/>
            <person name="Adriana R."/>
            <person name="Vieira A."/>
            <person name="Brugerolle De Fraissinette N."/>
            <person name="Rezende De Castro R."/>
            <person name="Schneider M.P."/>
            <person name="Vasconcelos V."/>
            <person name="Leao P.N."/>
        </authorList>
    </citation>
    <scope>NUCLEOTIDE SEQUENCE</scope>
    <source>
        <strain evidence="2">LEGE 07310</strain>
    </source>
</reference>
<comment type="caution">
    <text evidence="2">The sequence shown here is derived from an EMBL/GenBank/DDBJ whole genome shotgun (WGS) entry which is preliminary data.</text>
</comment>
<keyword evidence="1" id="KW-1133">Transmembrane helix</keyword>
<keyword evidence="1" id="KW-0812">Transmembrane</keyword>
<evidence type="ECO:0000313" key="3">
    <source>
        <dbReference type="Proteomes" id="UP000636505"/>
    </source>
</evidence>
<evidence type="ECO:0008006" key="4">
    <source>
        <dbReference type="Google" id="ProtNLM"/>
    </source>
</evidence>
<accession>A0A8J7ALC1</accession>
<name>A0A8J7ALC1_9CYAN</name>
<evidence type="ECO:0000256" key="1">
    <source>
        <dbReference type="SAM" id="Phobius"/>
    </source>
</evidence>
<dbReference type="EMBL" id="JADEXG010000004">
    <property type="protein sequence ID" value="MBE9076291.1"/>
    <property type="molecule type" value="Genomic_DNA"/>
</dbReference>